<evidence type="ECO:0000313" key="3">
    <source>
        <dbReference type="Proteomes" id="UP001233999"/>
    </source>
</evidence>
<comment type="caution">
    <text evidence="2">The sequence shown here is derived from an EMBL/GenBank/DDBJ whole genome shotgun (WGS) entry which is preliminary data.</text>
</comment>
<dbReference type="Pfam" id="PF16087">
    <property type="entry name" value="DUF4817"/>
    <property type="match status" value="1"/>
</dbReference>
<dbReference type="Proteomes" id="UP001233999">
    <property type="component" value="Unassembled WGS sequence"/>
</dbReference>
<accession>A0AAD8EHJ4</accession>
<proteinExistence type="predicted"/>
<reference evidence="2" key="2">
    <citation type="submission" date="2023-05" db="EMBL/GenBank/DDBJ databases">
        <authorList>
            <person name="Fouks B."/>
        </authorList>
    </citation>
    <scope>NUCLEOTIDE SEQUENCE</scope>
    <source>
        <strain evidence="2">Stay&amp;Tobe</strain>
        <tissue evidence="2">Testes</tissue>
    </source>
</reference>
<keyword evidence="3" id="KW-1185">Reference proteome</keyword>
<gene>
    <name evidence="2" type="ORF">L9F63_016703</name>
</gene>
<evidence type="ECO:0000313" key="2">
    <source>
        <dbReference type="EMBL" id="KAJ9590174.1"/>
    </source>
</evidence>
<protein>
    <recommendedName>
        <fullName evidence="1">DUF4817 domain-containing protein</fullName>
    </recommendedName>
</protein>
<reference evidence="2" key="1">
    <citation type="journal article" date="2023" name="IScience">
        <title>Live-bearing cockroach genome reveals convergent evolutionary mechanisms linked to viviparity in insects and beyond.</title>
        <authorList>
            <person name="Fouks B."/>
            <person name="Harrison M.C."/>
            <person name="Mikhailova A.A."/>
            <person name="Marchal E."/>
            <person name="English S."/>
            <person name="Carruthers M."/>
            <person name="Jennings E.C."/>
            <person name="Chiamaka E.L."/>
            <person name="Frigard R.A."/>
            <person name="Pippel M."/>
            <person name="Attardo G.M."/>
            <person name="Benoit J.B."/>
            <person name="Bornberg-Bauer E."/>
            <person name="Tobe S.S."/>
        </authorList>
    </citation>
    <scope>NUCLEOTIDE SEQUENCE</scope>
    <source>
        <strain evidence="2">Stay&amp;Tobe</strain>
    </source>
</reference>
<dbReference type="AlphaFoldDB" id="A0AAD8EHJ4"/>
<sequence>MTDMLLVYGKAGSGRSAVWLYQEQFRNRRVPHHTTFAKIERGLRERDSLDRRAEVQGRPRSVRIPENEEDVLRCIENNLTATRHRSTIAPKS</sequence>
<feature type="domain" description="DUF4817" evidence="1">
    <location>
        <begin position="3"/>
        <end position="45"/>
    </location>
</feature>
<organism evidence="2 3">
    <name type="scientific">Diploptera punctata</name>
    <name type="common">Pacific beetle cockroach</name>
    <dbReference type="NCBI Taxonomy" id="6984"/>
    <lineage>
        <taxon>Eukaryota</taxon>
        <taxon>Metazoa</taxon>
        <taxon>Ecdysozoa</taxon>
        <taxon>Arthropoda</taxon>
        <taxon>Hexapoda</taxon>
        <taxon>Insecta</taxon>
        <taxon>Pterygota</taxon>
        <taxon>Neoptera</taxon>
        <taxon>Polyneoptera</taxon>
        <taxon>Dictyoptera</taxon>
        <taxon>Blattodea</taxon>
        <taxon>Blaberoidea</taxon>
        <taxon>Blaberidae</taxon>
        <taxon>Diplopterinae</taxon>
        <taxon>Diploptera</taxon>
    </lineage>
</organism>
<dbReference type="EMBL" id="JASPKZ010004551">
    <property type="protein sequence ID" value="KAJ9590174.1"/>
    <property type="molecule type" value="Genomic_DNA"/>
</dbReference>
<evidence type="ECO:0000259" key="1">
    <source>
        <dbReference type="Pfam" id="PF16087"/>
    </source>
</evidence>
<dbReference type="InterPro" id="IPR032135">
    <property type="entry name" value="DUF4817"/>
</dbReference>
<name>A0AAD8EHJ4_DIPPU</name>